<evidence type="ECO:0000313" key="2">
    <source>
        <dbReference type="EMBL" id="KAF2682606.1"/>
    </source>
</evidence>
<name>A0A6G1IWH5_9PLEO</name>
<feature type="region of interest" description="Disordered" evidence="1">
    <location>
        <begin position="91"/>
        <end position="116"/>
    </location>
</feature>
<gene>
    <name evidence="2" type="ORF">K458DRAFT_390530</name>
</gene>
<feature type="compositionally biased region" description="Basic and acidic residues" evidence="1">
    <location>
        <begin position="104"/>
        <end position="116"/>
    </location>
</feature>
<sequence length="116" mass="12537">MLRALVKSKKILQSVLRAAVSASVIGAVPLGDILRSKVAAFEDPAVSLARADGSGLNGTGFDWTGLDRLGLDWTAADGSWCEWIATHNISSGKGRHRNANNECNEEREKSDELHDY</sequence>
<accession>A0A6G1IWH5</accession>
<reference evidence="2" key="1">
    <citation type="journal article" date="2020" name="Stud. Mycol.">
        <title>101 Dothideomycetes genomes: a test case for predicting lifestyles and emergence of pathogens.</title>
        <authorList>
            <person name="Haridas S."/>
            <person name="Albert R."/>
            <person name="Binder M."/>
            <person name="Bloem J."/>
            <person name="Labutti K."/>
            <person name="Salamov A."/>
            <person name="Andreopoulos B."/>
            <person name="Baker S."/>
            <person name="Barry K."/>
            <person name="Bills G."/>
            <person name="Bluhm B."/>
            <person name="Cannon C."/>
            <person name="Castanera R."/>
            <person name="Culley D."/>
            <person name="Daum C."/>
            <person name="Ezra D."/>
            <person name="Gonzalez J."/>
            <person name="Henrissat B."/>
            <person name="Kuo A."/>
            <person name="Liang C."/>
            <person name="Lipzen A."/>
            <person name="Lutzoni F."/>
            <person name="Magnuson J."/>
            <person name="Mondo S."/>
            <person name="Nolan M."/>
            <person name="Ohm R."/>
            <person name="Pangilinan J."/>
            <person name="Park H.-J."/>
            <person name="Ramirez L."/>
            <person name="Alfaro M."/>
            <person name="Sun H."/>
            <person name="Tritt A."/>
            <person name="Yoshinaga Y."/>
            <person name="Zwiers L.-H."/>
            <person name="Turgeon B."/>
            <person name="Goodwin S."/>
            <person name="Spatafora J."/>
            <person name="Crous P."/>
            <person name="Grigoriev I."/>
        </authorList>
    </citation>
    <scope>NUCLEOTIDE SEQUENCE</scope>
    <source>
        <strain evidence="2">CBS 122367</strain>
    </source>
</reference>
<protein>
    <submittedName>
        <fullName evidence="2">Uncharacterized protein</fullName>
    </submittedName>
</protein>
<keyword evidence="3" id="KW-1185">Reference proteome</keyword>
<organism evidence="2 3">
    <name type="scientific">Lentithecium fluviatile CBS 122367</name>
    <dbReference type="NCBI Taxonomy" id="1168545"/>
    <lineage>
        <taxon>Eukaryota</taxon>
        <taxon>Fungi</taxon>
        <taxon>Dikarya</taxon>
        <taxon>Ascomycota</taxon>
        <taxon>Pezizomycotina</taxon>
        <taxon>Dothideomycetes</taxon>
        <taxon>Pleosporomycetidae</taxon>
        <taxon>Pleosporales</taxon>
        <taxon>Massarineae</taxon>
        <taxon>Lentitheciaceae</taxon>
        <taxon>Lentithecium</taxon>
    </lineage>
</organism>
<dbReference type="Proteomes" id="UP000799291">
    <property type="component" value="Unassembled WGS sequence"/>
</dbReference>
<evidence type="ECO:0000313" key="3">
    <source>
        <dbReference type="Proteomes" id="UP000799291"/>
    </source>
</evidence>
<proteinExistence type="predicted"/>
<dbReference type="EMBL" id="MU005586">
    <property type="protein sequence ID" value="KAF2682606.1"/>
    <property type="molecule type" value="Genomic_DNA"/>
</dbReference>
<evidence type="ECO:0000256" key="1">
    <source>
        <dbReference type="SAM" id="MobiDB-lite"/>
    </source>
</evidence>
<dbReference type="AlphaFoldDB" id="A0A6G1IWH5"/>